<evidence type="ECO:0008006" key="6">
    <source>
        <dbReference type="Google" id="ProtNLM"/>
    </source>
</evidence>
<dbReference type="EMBL" id="JANAVB010024997">
    <property type="protein sequence ID" value="KAJ6821533.1"/>
    <property type="molecule type" value="Genomic_DNA"/>
</dbReference>
<feature type="region of interest" description="Disordered" evidence="1">
    <location>
        <begin position="255"/>
        <end position="287"/>
    </location>
</feature>
<dbReference type="PANTHER" id="PTHR46634:SF3">
    <property type="entry name" value="M REDUCTASE II SUBUNIT GAMMA, PUTATIVE (DUF3741)-RELATED"/>
    <property type="match status" value="1"/>
</dbReference>
<dbReference type="Pfam" id="PF12552">
    <property type="entry name" value="DUF3741"/>
    <property type="match status" value="1"/>
</dbReference>
<name>A0AAX6FZ92_IRIPA</name>
<reference evidence="4" key="1">
    <citation type="journal article" date="2023" name="GigaByte">
        <title>Genome assembly of the bearded iris, Iris pallida Lam.</title>
        <authorList>
            <person name="Bruccoleri R.E."/>
            <person name="Oakeley E.J."/>
            <person name="Faust A.M.E."/>
            <person name="Altorfer M."/>
            <person name="Dessus-Babus S."/>
            <person name="Burckhardt D."/>
            <person name="Oertli M."/>
            <person name="Naumann U."/>
            <person name="Petersen F."/>
            <person name="Wong J."/>
        </authorList>
    </citation>
    <scope>NUCLEOTIDE SEQUENCE</scope>
    <source>
        <strain evidence="4">GSM-AAB239-AS_SAM_17_03QT</strain>
    </source>
</reference>
<sequence length="936" mass="103933">MGGTKLITEKAHRDGSPSRRNRPEIVKKATNDLVRSGDISKTNELRKSCSSKKVGGTPMKMLIAEEMSMETAPKRKTSNVVARLMGLDEALPSPPRAKGRASLDRPSCVTLAAVLHDGRKQEDGSFYMPMPRGIRSSANGEDGYRDVYEGWKQPPRARRIKDQYLHDGRYGENQLERRMALVRQKFVEAKQLATNEKLLQSKQFEDALEVLNTNRDLFLKFLEEPNSLFSRHLKELHSSPPPPPTKRITVLKPSRTPMTKGRSIQEKKQRHQTCTNDGLELDKPQWSSSMTQPTRIVVLKPTIARHHEYHTKLMVAPYTSSSELMEKASLYPDPENCESKRSRELAKEISHQMRENLGSHRRDESLLSSVLSNGYVGDESSFNRSENEYLEEGARFSDSEIVTPSSRHSWDYANRYESPYSLVSFSRASSSPEPSVIREAKKRLSERCALVASNGFGREQMEVRSSSSTLGEMLALNEIKEEEVEVGSFAVSSNTSRGGGEVSRVSTDSLPTWKDGDGGETSTWSLSRSKSVPVSSSAYENIGSNTETSDSQVKKPIVPKEAAKSGKSSFKGKVSRLFFSRNKKSGKEKIVHSPLVVSDDRIPSDSTESEDALKTSHNSHPADSHVTKSEEESVDASTLLKDGPELCTISFGAVLFVTKPSTPEFLSNHDSSPSTSGKISQNREQPSPTSVLDAPFEDDSSTSNSCETSGTGHPPAPIEEVARSLSWNDTQLELSSPSSSQLSYTTPKVDEEENQWHSFVQSLLSAAALDNEKLSTVFTKFYSVDSPLDPNLLDKFLDRKEEESKSRERRSNLRLLFDCVNSALLDIDQTAYLGAYPWPGACNVVRKKALDGVPVGREVWMLVRDRFCGEEKLEADDNTDNSGIVVDTEVRRDISGRGWAELMSLEVDGIGRDISGDLFEDLVGEALSDFSIVCLL</sequence>
<feature type="region of interest" description="Disordered" evidence="1">
    <location>
        <begin position="599"/>
        <end position="637"/>
    </location>
</feature>
<feature type="region of interest" description="Disordered" evidence="1">
    <location>
        <begin position="490"/>
        <end position="566"/>
    </location>
</feature>
<feature type="region of interest" description="Disordered" evidence="1">
    <location>
        <begin position="664"/>
        <end position="718"/>
    </location>
</feature>
<feature type="compositionally biased region" description="Basic and acidic residues" evidence="1">
    <location>
        <begin position="620"/>
        <end position="631"/>
    </location>
</feature>
<feature type="domain" description="DUF4378" evidence="3">
    <location>
        <begin position="756"/>
        <end position="925"/>
    </location>
</feature>
<organism evidence="4 5">
    <name type="scientific">Iris pallida</name>
    <name type="common">Sweet iris</name>
    <dbReference type="NCBI Taxonomy" id="29817"/>
    <lineage>
        <taxon>Eukaryota</taxon>
        <taxon>Viridiplantae</taxon>
        <taxon>Streptophyta</taxon>
        <taxon>Embryophyta</taxon>
        <taxon>Tracheophyta</taxon>
        <taxon>Spermatophyta</taxon>
        <taxon>Magnoliopsida</taxon>
        <taxon>Liliopsida</taxon>
        <taxon>Asparagales</taxon>
        <taxon>Iridaceae</taxon>
        <taxon>Iridoideae</taxon>
        <taxon>Irideae</taxon>
        <taxon>Iris</taxon>
    </lineage>
</organism>
<proteinExistence type="predicted"/>
<feature type="compositionally biased region" description="Polar residues" evidence="1">
    <location>
        <begin position="664"/>
        <end position="690"/>
    </location>
</feature>
<dbReference type="PANTHER" id="PTHR46634">
    <property type="entry name" value="M REDUCTASE II SUBUNIT GAMMA, PUTATIVE (DUF3741)-RELATED"/>
    <property type="match status" value="1"/>
</dbReference>
<dbReference type="Proteomes" id="UP001140949">
    <property type="component" value="Unassembled WGS sequence"/>
</dbReference>
<feature type="compositionally biased region" description="Basic and acidic residues" evidence="1">
    <location>
        <begin position="7"/>
        <end position="28"/>
    </location>
</feature>
<feature type="compositionally biased region" description="Low complexity" evidence="1">
    <location>
        <begin position="525"/>
        <end position="537"/>
    </location>
</feature>
<feature type="region of interest" description="Disordered" evidence="1">
    <location>
        <begin position="1"/>
        <end position="28"/>
    </location>
</feature>
<reference evidence="4" key="2">
    <citation type="submission" date="2023-04" db="EMBL/GenBank/DDBJ databases">
        <authorList>
            <person name="Bruccoleri R.E."/>
            <person name="Oakeley E.J."/>
            <person name="Faust A.-M."/>
            <person name="Dessus-Babus S."/>
            <person name="Altorfer M."/>
            <person name="Burckhardt D."/>
            <person name="Oertli M."/>
            <person name="Naumann U."/>
            <person name="Petersen F."/>
            <person name="Wong J."/>
        </authorList>
    </citation>
    <scope>NUCLEOTIDE SEQUENCE</scope>
    <source>
        <strain evidence="4">GSM-AAB239-AS_SAM_17_03QT</strain>
        <tissue evidence="4">Leaf</tissue>
    </source>
</reference>
<evidence type="ECO:0000259" key="2">
    <source>
        <dbReference type="Pfam" id="PF12552"/>
    </source>
</evidence>
<comment type="caution">
    <text evidence="4">The sequence shown here is derived from an EMBL/GenBank/DDBJ whole genome shotgun (WGS) entry which is preliminary data.</text>
</comment>
<dbReference type="InterPro" id="IPR025486">
    <property type="entry name" value="DUF4378"/>
</dbReference>
<dbReference type="AlphaFoldDB" id="A0AAX6FZ92"/>
<evidence type="ECO:0000256" key="1">
    <source>
        <dbReference type="SAM" id="MobiDB-lite"/>
    </source>
</evidence>
<feature type="domain" description="DUF3741" evidence="2">
    <location>
        <begin position="183"/>
        <end position="227"/>
    </location>
</feature>
<keyword evidence="5" id="KW-1185">Reference proteome</keyword>
<dbReference type="Pfam" id="PF14309">
    <property type="entry name" value="DUF4378"/>
    <property type="match status" value="1"/>
</dbReference>
<dbReference type="InterPro" id="IPR022212">
    <property type="entry name" value="DUF3741"/>
</dbReference>
<evidence type="ECO:0000259" key="3">
    <source>
        <dbReference type="Pfam" id="PF14309"/>
    </source>
</evidence>
<feature type="compositionally biased region" description="Polar residues" evidence="1">
    <location>
        <begin position="701"/>
        <end position="711"/>
    </location>
</feature>
<gene>
    <name evidence="4" type="ORF">M6B38_391530</name>
</gene>
<evidence type="ECO:0000313" key="5">
    <source>
        <dbReference type="Proteomes" id="UP001140949"/>
    </source>
</evidence>
<evidence type="ECO:0000313" key="4">
    <source>
        <dbReference type="EMBL" id="KAJ6821533.1"/>
    </source>
</evidence>
<protein>
    <recommendedName>
        <fullName evidence="6">DUF4378 domain-containing protein</fullName>
    </recommendedName>
</protein>
<feature type="compositionally biased region" description="Polar residues" evidence="1">
    <location>
        <begin position="538"/>
        <end position="551"/>
    </location>
</feature>
<accession>A0AAX6FZ92</accession>